<dbReference type="PANTHER" id="PTHR48041:SF78">
    <property type="entry name" value="ABC TRANSPORTER EXPRESSED IN TRACHEA, ISOFORM A"/>
    <property type="match status" value="1"/>
</dbReference>
<name>A0A132AF28_SARSC</name>
<dbReference type="GO" id="GO:0005886">
    <property type="term" value="C:plasma membrane"/>
    <property type="evidence" value="ECO:0007669"/>
    <property type="project" value="TreeGrafter"/>
</dbReference>
<feature type="domain" description="ABC-2 type transporter transmembrane" evidence="6">
    <location>
        <begin position="1"/>
        <end position="92"/>
    </location>
</feature>
<comment type="subcellular location">
    <subcellularLocation>
        <location evidence="1">Membrane</location>
        <topology evidence="1">Multi-pass membrane protein</topology>
    </subcellularLocation>
</comment>
<keyword evidence="5" id="KW-0472">Membrane</keyword>
<evidence type="ECO:0000256" key="2">
    <source>
        <dbReference type="ARBA" id="ARBA00022448"/>
    </source>
</evidence>
<dbReference type="InterPro" id="IPR050352">
    <property type="entry name" value="ABCG_transporters"/>
</dbReference>
<comment type="caution">
    <text evidence="7">The sequence shown here is derived from an EMBL/GenBank/DDBJ whole genome shotgun (WGS) entry which is preliminary data.</text>
</comment>
<dbReference type="GO" id="GO:0140359">
    <property type="term" value="F:ABC-type transporter activity"/>
    <property type="evidence" value="ECO:0007669"/>
    <property type="project" value="InterPro"/>
</dbReference>
<evidence type="ECO:0000256" key="5">
    <source>
        <dbReference type="ARBA" id="ARBA00023136"/>
    </source>
</evidence>
<dbReference type="PANTHER" id="PTHR48041">
    <property type="entry name" value="ABC TRANSPORTER G FAMILY MEMBER 28"/>
    <property type="match status" value="1"/>
</dbReference>
<dbReference type="Proteomes" id="UP000616769">
    <property type="component" value="Unassembled WGS sequence"/>
</dbReference>
<sequence>MTGQLRDLDRFLWYLLVTTLTASIAQSQGFLVGALFMSDASTAVFLGPITTVPIMLFGGFFVRIKFIPNYLKIFGHLSYLRYSFELMLMIIYGMDRCHLDPEMLNLNQTEPEWKGMANMLLGEGSDKFVDEFAKSLGGVYNAKSGKKYRSTILNQYDIEEENFIPYLIILILFYLIFQSITYATIVKKIGKRD</sequence>
<dbReference type="AlphaFoldDB" id="A0A132AF28"/>
<evidence type="ECO:0000259" key="6">
    <source>
        <dbReference type="Pfam" id="PF01061"/>
    </source>
</evidence>
<dbReference type="OrthoDB" id="6497389at2759"/>
<organism evidence="7 8">
    <name type="scientific">Sarcoptes scabiei</name>
    <name type="common">Itch mite</name>
    <name type="synonym">Acarus scabiei</name>
    <dbReference type="NCBI Taxonomy" id="52283"/>
    <lineage>
        <taxon>Eukaryota</taxon>
        <taxon>Metazoa</taxon>
        <taxon>Ecdysozoa</taxon>
        <taxon>Arthropoda</taxon>
        <taxon>Chelicerata</taxon>
        <taxon>Arachnida</taxon>
        <taxon>Acari</taxon>
        <taxon>Acariformes</taxon>
        <taxon>Sarcoptiformes</taxon>
        <taxon>Astigmata</taxon>
        <taxon>Psoroptidia</taxon>
        <taxon>Sarcoptoidea</taxon>
        <taxon>Sarcoptidae</taxon>
        <taxon>Sarcoptinae</taxon>
        <taxon>Sarcoptes</taxon>
    </lineage>
</organism>
<dbReference type="Pfam" id="PF01061">
    <property type="entry name" value="ABC2_membrane"/>
    <property type="match status" value="1"/>
</dbReference>
<evidence type="ECO:0000313" key="8">
    <source>
        <dbReference type="Proteomes" id="UP000616769"/>
    </source>
</evidence>
<reference evidence="7 8" key="1">
    <citation type="journal article" date="2015" name="Parasit. Vectors">
        <title>Draft genome of the scabies mite.</title>
        <authorList>
            <person name="Rider S.D.Jr."/>
            <person name="Morgan M.S."/>
            <person name="Arlian L.G."/>
        </authorList>
    </citation>
    <scope>NUCLEOTIDE SEQUENCE [LARGE SCALE GENOMIC DNA]</scope>
    <source>
        <strain evidence="7">Arlian Lab</strain>
    </source>
</reference>
<dbReference type="VEuPathDB" id="VectorBase:SSCA008190"/>
<evidence type="ECO:0000256" key="1">
    <source>
        <dbReference type="ARBA" id="ARBA00004141"/>
    </source>
</evidence>
<proteinExistence type="predicted"/>
<evidence type="ECO:0000256" key="3">
    <source>
        <dbReference type="ARBA" id="ARBA00022692"/>
    </source>
</evidence>
<keyword evidence="4" id="KW-1133">Transmembrane helix</keyword>
<accession>A0A132AF28</accession>
<dbReference type="EMBL" id="JXLN01013027">
    <property type="protein sequence ID" value="KPM09030.1"/>
    <property type="molecule type" value="Genomic_DNA"/>
</dbReference>
<keyword evidence="3" id="KW-0812">Transmembrane</keyword>
<dbReference type="InterPro" id="IPR013525">
    <property type="entry name" value="ABC2_TM"/>
</dbReference>
<keyword evidence="2" id="KW-0813">Transport</keyword>
<protein>
    <submittedName>
        <fullName evidence="7">ABC transporter sub-family G-like protein 17</fullName>
    </submittedName>
</protein>
<evidence type="ECO:0000256" key="4">
    <source>
        <dbReference type="ARBA" id="ARBA00022989"/>
    </source>
</evidence>
<gene>
    <name evidence="7" type="ORF">QR98_0075590</name>
</gene>
<evidence type="ECO:0000313" key="7">
    <source>
        <dbReference type="EMBL" id="KPM09030.1"/>
    </source>
</evidence>